<feature type="domain" description="Barstar (barnase inhibitor)" evidence="2">
    <location>
        <begin position="3"/>
        <end position="80"/>
    </location>
</feature>
<dbReference type="RefSeq" id="WP_105232781.1">
    <property type="nucleotide sequence ID" value="NZ_CP041764.1"/>
</dbReference>
<dbReference type="EMBL" id="CP041764">
    <property type="protein sequence ID" value="QHA89915.1"/>
    <property type="molecule type" value="Genomic_DNA"/>
</dbReference>
<comment type="similarity">
    <text evidence="1">Belongs to the barstar family.</text>
</comment>
<dbReference type="InterPro" id="IPR000468">
    <property type="entry name" value="Barstar"/>
</dbReference>
<protein>
    <recommendedName>
        <fullName evidence="2">Barstar (barnase inhibitor) domain-containing protein</fullName>
    </recommendedName>
</protein>
<evidence type="ECO:0000259" key="2">
    <source>
        <dbReference type="Pfam" id="PF01337"/>
    </source>
</evidence>
<reference evidence="3 4" key="1">
    <citation type="submission" date="2019-07" db="EMBL/GenBank/DDBJ databases">
        <title>Serratia dokdonensis sp. nov., an elicitor of systemic resistance in Nicotiana Tabacum.</title>
        <authorList>
            <person name="Son J.-S."/>
            <person name="Hwang Y.-J."/>
            <person name="Lee S.-Y."/>
            <person name="Ghim S.-Y."/>
        </authorList>
    </citation>
    <scope>NUCLEOTIDE SEQUENCE [LARGE SCALE GENOMIC DNA]</scope>
    <source>
        <strain evidence="3 4">KUDC3025</strain>
    </source>
</reference>
<dbReference type="Gene3D" id="3.30.370.10">
    <property type="entry name" value="Barstar-like"/>
    <property type="match status" value="1"/>
</dbReference>
<evidence type="ECO:0000313" key="3">
    <source>
        <dbReference type="EMBL" id="QHA89915.1"/>
    </source>
</evidence>
<dbReference type="Proteomes" id="UP000430368">
    <property type="component" value="Chromosome"/>
</dbReference>
<dbReference type="InterPro" id="IPR035905">
    <property type="entry name" value="Barstar-like_sf"/>
</dbReference>
<evidence type="ECO:0000313" key="4">
    <source>
        <dbReference type="Proteomes" id="UP000430368"/>
    </source>
</evidence>
<organism evidence="3 4">
    <name type="scientific">Serratia rhizosphaerae</name>
    <dbReference type="NCBI Taxonomy" id="2597702"/>
    <lineage>
        <taxon>Bacteria</taxon>
        <taxon>Pseudomonadati</taxon>
        <taxon>Pseudomonadota</taxon>
        <taxon>Gammaproteobacteria</taxon>
        <taxon>Enterobacterales</taxon>
        <taxon>Yersiniaceae</taxon>
        <taxon>Serratia</taxon>
    </lineage>
</organism>
<dbReference type="SUPFAM" id="SSF52038">
    <property type="entry name" value="Barstar-related"/>
    <property type="match status" value="1"/>
</dbReference>
<keyword evidence="4" id="KW-1185">Reference proteome</keyword>
<gene>
    <name evidence="3" type="ORF">FO014_12400</name>
</gene>
<name>A0ABX6GUK6_9GAMM</name>
<dbReference type="Pfam" id="PF01337">
    <property type="entry name" value="Barstar"/>
    <property type="match status" value="1"/>
</dbReference>
<sequence length="100" mass="11271">MGKVEFDFSQIPDLPAFYRDFADKFALGDGFGANLDALWDVVTGEIGLPVEIEFTNLDNRRKRRFGAIILLFEEAEEELEGSLYFNMREADGVAAAHHRG</sequence>
<accession>A0ABX6GUK6</accession>
<proteinExistence type="inferred from homology"/>
<evidence type="ECO:0000256" key="1">
    <source>
        <dbReference type="ARBA" id="ARBA00006845"/>
    </source>
</evidence>